<keyword evidence="2" id="KW-0812">Transmembrane</keyword>
<evidence type="ECO:0000256" key="2">
    <source>
        <dbReference type="SAM" id="Phobius"/>
    </source>
</evidence>
<dbReference type="PANTHER" id="PTHR21666:SF289">
    <property type="entry name" value="L-ALA--D-GLU ENDOPEPTIDASE"/>
    <property type="match status" value="1"/>
</dbReference>
<evidence type="ECO:0000259" key="4">
    <source>
        <dbReference type="PROSITE" id="PS51782"/>
    </source>
</evidence>
<dbReference type="SUPFAM" id="SSF54106">
    <property type="entry name" value="LysM domain"/>
    <property type="match status" value="1"/>
</dbReference>
<reference evidence="5 6" key="1">
    <citation type="submission" date="2023-04" db="EMBL/GenBank/DDBJ databases">
        <title>Fusibacter bizertensis strain WBS, isolated from littoral bottom sediments of the Arctic seas - biochemical and genomic analysis.</title>
        <authorList>
            <person name="Brioukhanov A.L."/>
        </authorList>
    </citation>
    <scope>NUCLEOTIDE SEQUENCE [LARGE SCALE GENOMIC DNA]</scope>
    <source>
        <strain evidence="5 6">WBS</strain>
    </source>
</reference>
<dbReference type="SMART" id="SM01208">
    <property type="entry name" value="G5"/>
    <property type="match status" value="1"/>
</dbReference>
<dbReference type="EMBL" id="JARYZI010000006">
    <property type="protein sequence ID" value="MDH8678490.1"/>
    <property type="molecule type" value="Genomic_DNA"/>
</dbReference>
<keyword evidence="2" id="KW-0472">Membrane</keyword>
<dbReference type="InterPro" id="IPR016047">
    <property type="entry name" value="M23ase_b-sheet_dom"/>
</dbReference>
<evidence type="ECO:0000259" key="3">
    <source>
        <dbReference type="PROSITE" id="PS51109"/>
    </source>
</evidence>
<proteinExistence type="predicted"/>
<feature type="transmembrane region" description="Helical" evidence="2">
    <location>
        <begin position="110"/>
        <end position="129"/>
    </location>
</feature>
<evidence type="ECO:0000313" key="5">
    <source>
        <dbReference type="EMBL" id="MDH8678490.1"/>
    </source>
</evidence>
<dbReference type="SUPFAM" id="SSF51261">
    <property type="entry name" value="Duplicated hybrid motif"/>
    <property type="match status" value="1"/>
</dbReference>
<dbReference type="Gene3D" id="2.70.70.10">
    <property type="entry name" value="Glucose Permease (Domain IIA)"/>
    <property type="match status" value="1"/>
</dbReference>
<dbReference type="CDD" id="cd00118">
    <property type="entry name" value="LysM"/>
    <property type="match status" value="1"/>
</dbReference>
<feature type="domain" description="G5" evidence="3">
    <location>
        <begin position="324"/>
        <end position="404"/>
    </location>
</feature>
<evidence type="ECO:0000313" key="6">
    <source>
        <dbReference type="Proteomes" id="UP001158045"/>
    </source>
</evidence>
<dbReference type="Pfam" id="PF01476">
    <property type="entry name" value="LysM"/>
    <property type="match status" value="1"/>
</dbReference>
<dbReference type="InterPro" id="IPR011098">
    <property type="entry name" value="G5_dom"/>
</dbReference>
<keyword evidence="2" id="KW-1133">Transmembrane helix</keyword>
<keyword evidence="1" id="KW-0732">Signal</keyword>
<dbReference type="RefSeq" id="WP_281094338.1">
    <property type="nucleotide sequence ID" value="NZ_JARYZI010000006.1"/>
</dbReference>
<dbReference type="PROSITE" id="PS51782">
    <property type="entry name" value="LYSM"/>
    <property type="match status" value="1"/>
</dbReference>
<dbReference type="Pfam" id="PF07501">
    <property type="entry name" value="G5"/>
    <property type="match status" value="1"/>
</dbReference>
<feature type="domain" description="LysM" evidence="4">
    <location>
        <begin position="273"/>
        <end position="317"/>
    </location>
</feature>
<dbReference type="CDD" id="cd12797">
    <property type="entry name" value="M23_peptidase"/>
    <property type="match status" value="1"/>
</dbReference>
<dbReference type="InterPro" id="IPR018392">
    <property type="entry name" value="LysM"/>
</dbReference>
<dbReference type="Proteomes" id="UP001158045">
    <property type="component" value="Unassembled WGS sequence"/>
</dbReference>
<dbReference type="InterPro" id="IPR011055">
    <property type="entry name" value="Dup_hybrid_motif"/>
</dbReference>
<dbReference type="InterPro" id="IPR036779">
    <property type="entry name" value="LysM_dom_sf"/>
</dbReference>
<dbReference type="Gene3D" id="2.20.230.10">
    <property type="entry name" value="Resuscitation-promoting factor rpfb"/>
    <property type="match status" value="1"/>
</dbReference>
<dbReference type="PANTHER" id="PTHR21666">
    <property type="entry name" value="PEPTIDASE-RELATED"/>
    <property type="match status" value="1"/>
</dbReference>
<sequence>MGKKRQSVSNKHVYKKPNAKYYVKNDSKKERVGENAAKVIAVALYPFFYVGGKVNGLVKGEKTQFQTGSNRKHNNKSQQLNIKTNKLEPMIQKVKASTQKSMSFIKPYRYYVAGAAALVAISVVGFNAIDAMGAEKEAIIEPTTQHMVSIPKSEVASEETNVSTNAVASLDAGQTEVVSAPEFKVLNFASVKAYQLTVNNKVIGNFKTEEEANQVIENLKAMFTNVEGSVIKDIYFSEDVKVEVGQIDIMDFTAYDNVDDTLAYIVKGTKEEKKHVVQKGENYWVIAQYYGISPYDLEKANPDVKAETIQIGQEISLVVPKPLISVCTVEEATYNDAIAFEVQYENSSSLYKGETKTKVNGVYGERAVVAEVIKENGREIGRTVLTEQVVSEPQTKVVYKGTKDPPPKMGSGILKYPAASRGIITSEFGVWRSYRRHTGIDVAMSVGSSIKAADGGVVTYAGYSSSYGNYIIIDHGGNMTTLYAHNSKLLVSKGEKIYQGQTIAYSGNTGNSTGPHLHFEVRINGVPQNPRNYVNF</sequence>
<dbReference type="PROSITE" id="PS51109">
    <property type="entry name" value="G5"/>
    <property type="match status" value="1"/>
</dbReference>
<accession>A0ABT6NDP9</accession>
<evidence type="ECO:0000256" key="1">
    <source>
        <dbReference type="ARBA" id="ARBA00022729"/>
    </source>
</evidence>
<organism evidence="5 6">
    <name type="scientific">Fusibacter bizertensis</name>
    <dbReference type="NCBI Taxonomy" id="1488331"/>
    <lineage>
        <taxon>Bacteria</taxon>
        <taxon>Bacillati</taxon>
        <taxon>Bacillota</taxon>
        <taxon>Clostridia</taxon>
        <taxon>Eubacteriales</taxon>
        <taxon>Eubacteriales Family XII. Incertae Sedis</taxon>
        <taxon>Fusibacter</taxon>
    </lineage>
</organism>
<comment type="caution">
    <text evidence="5">The sequence shown here is derived from an EMBL/GenBank/DDBJ whole genome shotgun (WGS) entry which is preliminary data.</text>
</comment>
<keyword evidence="6" id="KW-1185">Reference proteome</keyword>
<dbReference type="SMART" id="SM00257">
    <property type="entry name" value="LysM"/>
    <property type="match status" value="1"/>
</dbReference>
<dbReference type="InterPro" id="IPR050570">
    <property type="entry name" value="Cell_wall_metabolism_enzyme"/>
</dbReference>
<name>A0ABT6NDP9_9FIRM</name>
<dbReference type="Gene3D" id="3.10.350.10">
    <property type="entry name" value="LysM domain"/>
    <property type="match status" value="1"/>
</dbReference>
<dbReference type="Pfam" id="PF01551">
    <property type="entry name" value="Peptidase_M23"/>
    <property type="match status" value="1"/>
</dbReference>
<gene>
    <name evidence="5" type="ORF">QE109_10055</name>
</gene>
<protein>
    <submittedName>
        <fullName evidence="5">Peptidoglycan DD-metalloendopeptidase family protein</fullName>
    </submittedName>
</protein>